<keyword evidence="2" id="KW-1185">Reference proteome</keyword>
<protein>
    <submittedName>
        <fullName evidence="1">Uncharacterized protein</fullName>
    </submittedName>
</protein>
<evidence type="ECO:0000313" key="2">
    <source>
        <dbReference type="Proteomes" id="UP001221686"/>
    </source>
</evidence>
<name>A0ABT5EA73_9BACT</name>
<accession>A0ABT5EA73</accession>
<dbReference type="EMBL" id="JAQNDL010000003">
    <property type="protein sequence ID" value="MDC0721681.1"/>
    <property type="molecule type" value="Genomic_DNA"/>
</dbReference>
<gene>
    <name evidence="1" type="ORF">POL25_32530</name>
</gene>
<evidence type="ECO:0000313" key="1">
    <source>
        <dbReference type="EMBL" id="MDC0721681.1"/>
    </source>
</evidence>
<reference evidence="1 2" key="1">
    <citation type="submission" date="2022-11" db="EMBL/GenBank/DDBJ databases">
        <title>Minimal conservation of predation-associated metabolite biosynthetic gene clusters underscores biosynthetic potential of Myxococcota including descriptions for ten novel species: Archangium lansinium sp. nov., Myxococcus landrumus sp. nov., Nannocystis bai.</title>
        <authorList>
            <person name="Ahearne A."/>
            <person name="Stevens C."/>
            <person name="Dowd S."/>
        </authorList>
    </citation>
    <scope>NUCLEOTIDE SEQUENCE [LARGE SCALE GENOMIC DNA]</scope>
    <source>
        <strain evidence="1 2">BB15-2</strain>
    </source>
</reference>
<proteinExistence type="predicted"/>
<comment type="caution">
    <text evidence="1">The sequence shown here is derived from an EMBL/GenBank/DDBJ whole genome shotgun (WGS) entry which is preliminary data.</text>
</comment>
<dbReference type="Proteomes" id="UP001221686">
    <property type="component" value="Unassembled WGS sequence"/>
</dbReference>
<sequence>MDTPAGPMVTIKPEADTIRRVVEFTARAIYFHEQARKKRWPGRCVVSCPRFILDDLSPAPEAEYTARIMGALSELQRRNHPGYEWRGPHLEIFAYQLHDIDEHVAMRMIFYGAFEFLAVSKPEGRG</sequence>
<organism evidence="1 2">
    <name type="scientific">Nannocystis bainbridge</name>
    <dbReference type="NCBI Taxonomy" id="2995303"/>
    <lineage>
        <taxon>Bacteria</taxon>
        <taxon>Pseudomonadati</taxon>
        <taxon>Myxococcota</taxon>
        <taxon>Polyangia</taxon>
        <taxon>Nannocystales</taxon>
        <taxon>Nannocystaceae</taxon>
        <taxon>Nannocystis</taxon>
    </lineage>
</organism>
<dbReference type="RefSeq" id="WP_272090186.1">
    <property type="nucleotide sequence ID" value="NZ_JAQNDL010000003.1"/>
</dbReference>